<evidence type="ECO:0000313" key="2">
    <source>
        <dbReference type="Proteomes" id="UP000501868"/>
    </source>
</evidence>
<dbReference type="AlphaFoldDB" id="A0A6H1NZZ4"/>
<dbReference type="EMBL" id="CP051128">
    <property type="protein sequence ID" value="QIZ06900.1"/>
    <property type="molecule type" value="Genomic_DNA"/>
</dbReference>
<dbReference type="Pfam" id="PF14043">
    <property type="entry name" value="WVELL"/>
    <property type="match status" value="1"/>
</dbReference>
<reference evidence="1 2" key="2">
    <citation type="submission" date="2020-04" db="EMBL/GenBank/DDBJ databases">
        <authorList>
            <person name="Fomenkov A."/>
            <person name="Anton B.P."/>
            <person name="Roberts R.J."/>
        </authorList>
    </citation>
    <scope>NUCLEOTIDE SEQUENCE [LARGE SCALE GENOMIC DNA]</scope>
    <source>
        <strain evidence="1 2">S2</strain>
    </source>
</reference>
<name>A0A6H1NZZ4_PRIMG</name>
<protein>
    <recommendedName>
        <fullName evidence="3">WVELL protein</fullName>
    </recommendedName>
</protein>
<sequence>MNDYHERLTKLLLAKSDQLSYNQARTWVELLWDDFETTYAKAGREYMGSEVAERIVKQWIENYGDKLHEFAATNPKYKDYLNQEKNSLN</sequence>
<dbReference type="InterPro" id="IPR026952">
    <property type="entry name" value="WVELL"/>
</dbReference>
<gene>
    <name evidence="1" type="ORF">HFZ78_09410</name>
</gene>
<evidence type="ECO:0008006" key="3">
    <source>
        <dbReference type="Google" id="ProtNLM"/>
    </source>
</evidence>
<accession>A0A6H1NZZ4</accession>
<reference evidence="1 2" key="1">
    <citation type="submission" date="2020-04" db="EMBL/GenBank/DDBJ databases">
        <title>Genome-Wide Identification of 5-Methylcytosine Sites in Bacterial Genomes By High-Throughput Sequencing of MspJI Restriction Fragments.</title>
        <authorList>
            <person name="Wu V."/>
        </authorList>
    </citation>
    <scope>NUCLEOTIDE SEQUENCE [LARGE SCALE GENOMIC DNA]</scope>
    <source>
        <strain evidence="1 2">S2</strain>
    </source>
</reference>
<dbReference type="Proteomes" id="UP000501868">
    <property type="component" value="Chromosome"/>
</dbReference>
<evidence type="ECO:0000313" key="1">
    <source>
        <dbReference type="EMBL" id="QIZ06900.1"/>
    </source>
</evidence>
<organism evidence="1 2">
    <name type="scientific">Priestia megaterium</name>
    <name type="common">Bacillus megaterium</name>
    <dbReference type="NCBI Taxonomy" id="1404"/>
    <lineage>
        <taxon>Bacteria</taxon>
        <taxon>Bacillati</taxon>
        <taxon>Bacillota</taxon>
        <taxon>Bacilli</taxon>
        <taxon>Bacillales</taxon>
        <taxon>Bacillaceae</taxon>
        <taxon>Priestia</taxon>
    </lineage>
</organism>
<proteinExistence type="predicted"/>